<reference evidence="2 3" key="1">
    <citation type="submission" date="2024-05" db="EMBL/GenBank/DDBJ databases">
        <title>Three bacterial strains, DH-69, EH-24, and ECK-19 isolated from coastal sediments.</title>
        <authorList>
            <person name="Ye Y.-Q."/>
            <person name="Du Z.-J."/>
        </authorList>
    </citation>
    <scope>NUCLEOTIDE SEQUENCE [LARGE SCALE GENOMIC DNA]</scope>
    <source>
        <strain evidence="2 3">ECK-19</strain>
    </source>
</reference>
<keyword evidence="1" id="KW-0732">Signal</keyword>
<name>A0ABV3Z4R9_9PROT</name>
<evidence type="ECO:0000313" key="3">
    <source>
        <dbReference type="Proteomes" id="UP001560685"/>
    </source>
</evidence>
<organism evidence="2 3">
    <name type="scientific">Hyphococcus lacteus</name>
    <dbReference type="NCBI Taxonomy" id="3143536"/>
    <lineage>
        <taxon>Bacteria</taxon>
        <taxon>Pseudomonadati</taxon>
        <taxon>Pseudomonadota</taxon>
        <taxon>Alphaproteobacteria</taxon>
        <taxon>Parvularculales</taxon>
        <taxon>Parvularculaceae</taxon>
        <taxon>Hyphococcus</taxon>
    </lineage>
</organism>
<evidence type="ECO:0000313" key="2">
    <source>
        <dbReference type="EMBL" id="MEX6633207.1"/>
    </source>
</evidence>
<comment type="caution">
    <text evidence="2">The sequence shown here is derived from an EMBL/GenBank/DDBJ whole genome shotgun (WGS) entry which is preliminary data.</text>
</comment>
<protein>
    <submittedName>
        <fullName evidence="2">VPLPA-CTERM sorting domain-containing protein</fullName>
    </submittedName>
</protein>
<proteinExistence type="predicted"/>
<sequence length="227" mass="23934">MKTLRYLAVAAFAAGMMAAPASATTFIFKSGAAFRDDPTNAANIVKDCGTIGTDFCSDNDAEGFDYSKDGIEFTAVAYANGNPTTLIQDIFPDNSGLGAISEDDQTQDQIQFSAAESVEFTFTDSVFLSNIEFNAGNDTDCSNPGSEGPCGDFNLYIDNVFFATITAVDLLADTFFGSVFRFEPITDGAGFTIAQFDVSDVPVPAALPLLISGLAGLGFASRRKKSA</sequence>
<dbReference type="EMBL" id="JBEHZE010000001">
    <property type="protein sequence ID" value="MEX6633207.1"/>
    <property type="molecule type" value="Genomic_DNA"/>
</dbReference>
<dbReference type="InterPro" id="IPR022472">
    <property type="entry name" value="VPLPA-CTERM"/>
</dbReference>
<accession>A0ABV3Z4R9</accession>
<evidence type="ECO:0000256" key="1">
    <source>
        <dbReference type="SAM" id="SignalP"/>
    </source>
</evidence>
<dbReference type="NCBIfam" id="TIGR03370">
    <property type="entry name" value="VPLPA-CTERM"/>
    <property type="match status" value="1"/>
</dbReference>
<gene>
    <name evidence="2" type="ORF">ABFZ84_06545</name>
</gene>
<keyword evidence="3" id="KW-1185">Reference proteome</keyword>
<dbReference type="Proteomes" id="UP001560685">
    <property type="component" value="Unassembled WGS sequence"/>
</dbReference>
<feature type="signal peptide" evidence="1">
    <location>
        <begin position="1"/>
        <end position="23"/>
    </location>
</feature>
<dbReference type="RefSeq" id="WP_369313159.1">
    <property type="nucleotide sequence ID" value="NZ_JBEHZE010000001.1"/>
</dbReference>
<feature type="chain" id="PRO_5046200544" evidence="1">
    <location>
        <begin position="24"/>
        <end position="227"/>
    </location>
</feature>